<keyword evidence="10" id="KW-0560">Oxidoreductase</keyword>
<dbReference type="InterPro" id="IPR036119">
    <property type="entry name" value="NOS_N_sf"/>
</dbReference>
<evidence type="ECO:0000256" key="2">
    <source>
        <dbReference type="ARBA" id="ARBA00001970"/>
    </source>
</evidence>
<dbReference type="AlphaFoldDB" id="A0A6P7GPM8"/>
<reference evidence="13" key="1">
    <citation type="submission" date="2025-08" db="UniProtKB">
        <authorList>
            <consortium name="RefSeq"/>
        </authorList>
    </citation>
    <scope>IDENTIFICATION</scope>
    <source>
        <tissue evidence="13">Whole insect</tissue>
    </source>
</reference>
<dbReference type="PANTHER" id="PTHR43410:SF1">
    <property type="entry name" value="NITRIC OXIDE SYNTHASE"/>
    <property type="match status" value="1"/>
</dbReference>
<keyword evidence="8" id="KW-0521">NADP</keyword>
<evidence type="ECO:0000256" key="10">
    <source>
        <dbReference type="ARBA" id="ARBA00023002"/>
    </source>
</evidence>
<comment type="cofactor">
    <cofactor evidence="2">
        <name>heme b</name>
        <dbReference type="ChEBI" id="CHEBI:60344"/>
    </cofactor>
</comment>
<name>A0A6P7GPM8_DIAVI</name>
<feature type="domain" description="Nitric oxide synthase (NOS)" evidence="12">
    <location>
        <begin position="88"/>
        <end position="95"/>
    </location>
</feature>
<keyword evidence="6" id="KW-0285">Flavoprotein</keyword>
<sequence length="133" mass="15595">KTPCSERSCLGSVMALPQRTAVRVSEDVLEQAKDFLNQYFTSIRRQNTPAHEARWEQVKKEVTETGTYQLTETELIYGAKLAWRNASRCIGRIQWSKLQVSAKKYQNLFRMHSPTENRQYVITPGINWWPFRN</sequence>
<evidence type="ECO:0000256" key="4">
    <source>
        <dbReference type="ARBA" id="ARBA00012989"/>
    </source>
</evidence>
<dbReference type="InterPro" id="IPR044943">
    <property type="entry name" value="NOS_dom_1"/>
</dbReference>
<evidence type="ECO:0000256" key="8">
    <source>
        <dbReference type="ARBA" id="ARBA00022857"/>
    </source>
</evidence>
<proteinExistence type="inferred from homology"/>
<gene>
    <name evidence="13" type="primary">LOC114340591</name>
</gene>
<dbReference type="Pfam" id="PF02898">
    <property type="entry name" value="NO_synthase"/>
    <property type="match status" value="1"/>
</dbReference>
<evidence type="ECO:0000313" key="13">
    <source>
        <dbReference type="RefSeq" id="XP_028147158.1"/>
    </source>
</evidence>
<dbReference type="Gene3D" id="3.90.340.10">
    <property type="entry name" value="Nitric Oxide Synthase, Chain A, domain 1"/>
    <property type="match status" value="1"/>
</dbReference>
<evidence type="ECO:0000256" key="11">
    <source>
        <dbReference type="ARBA" id="ARBA00023004"/>
    </source>
</evidence>
<keyword evidence="7" id="KW-0479">Metal-binding</keyword>
<evidence type="ECO:0000256" key="6">
    <source>
        <dbReference type="ARBA" id="ARBA00022643"/>
    </source>
</evidence>
<organism evidence="13">
    <name type="scientific">Diabrotica virgifera virgifera</name>
    <name type="common">western corn rootworm</name>
    <dbReference type="NCBI Taxonomy" id="50390"/>
    <lineage>
        <taxon>Eukaryota</taxon>
        <taxon>Metazoa</taxon>
        <taxon>Ecdysozoa</taxon>
        <taxon>Arthropoda</taxon>
        <taxon>Hexapoda</taxon>
        <taxon>Insecta</taxon>
        <taxon>Pterygota</taxon>
        <taxon>Neoptera</taxon>
        <taxon>Endopterygota</taxon>
        <taxon>Coleoptera</taxon>
        <taxon>Polyphaga</taxon>
        <taxon>Cucujiformia</taxon>
        <taxon>Chrysomeloidea</taxon>
        <taxon>Chrysomelidae</taxon>
        <taxon>Galerucinae</taxon>
        <taxon>Diabroticina</taxon>
        <taxon>Diabroticites</taxon>
        <taxon>Diabrotica</taxon>
    </lineage>
</organism>
<dbReference type="EC" id="1.14.13.39" evidence="4"/>
<evidence type="ECO:0000256" key="9">
    <source>
        <dbReference type="ARBA" id="ARBA00022860"/>
    </source>
</evidence>
<keyword evidence="6" id="KW-0288">FMN</keyword>
<dbReference type="InterPro" id="IPR050607">
    <property type="entry name" value="NOS"/>
</dbReference>
<dbReference type="InterPro" id="IPR004030">
    <property type="entry name" value="NOS_N"/>
</dbReference>
<evidence type="ECO:0000259" key="12">
    <source>
        <dbReference type="PROSITE" id="PS60001"/>
    </source>
</evidence>
<protein>
    <recommendedName>
        <fullName evidence="4">nitric-oxide synthase (NADPH)</fullName>
        <ecNumber evidence="4">1.14.13.39</ecNumber>
    </recommendedName>
</protein>
<dbReference type="PROSITE" id="PS60001">
    <property type="entry name" value="NOS"/>
    <property type="match status" value="1"/>
</dbReference>
<dbReference type="GO" id="GO:0005516">
    <property type="term" value="F:calmodulin binding"/>
    <property type="evidence" value="ECO:0007669"/>
    <property type="project" value="UniProtKB-KW"/>
</dbReference>
<evidence type="ECO:0000256" key="7">
    <source>
        <dbReference type="ARBA" id="ARBA00022723"/>
    </source>
</evidence>
<keyword evidence="9" id="KW-0112">Calmodulin-binding</keyword>
<accession>A0A6P7GPM8</accession>
<comment type="cofactor">
    <cofactor evidence="1">
        <name>FMN</name>
        <dbReference type="ChEBI" id="CHEBI:58210"/>
    </cofactor>
</comment>
<dbReference type="InParanoid" id="A0A6P7GPM8"/>
<evidence type="ECO:0000256" key="3">
    <source>
        <dbReference type="ARBA" id="ARBA00006267"/>
    </source>
</evidence>
<comment type="similarity">
    <text evidence="3">Belongs to the NOS family.</text>
</comment>
<dbReference type="GO" id="GO:0004517">
    <property type="term" value="F:nitric-oxide synthase activity"/>
    <property type="evidence" value="ECO:0007669"/>
    <property type="project" value="UniProtKB-EC"/>
</dbReference>
<dbReference type="GO" id="GO:0046872">
    <property type="term" value="F:metal ion binding"/>
    <property type="evidence" value="ECO:0007669"/>
    <property type="project" value="UniProtKB-KW"/>
</dbReference>
<evidence type="ECO:0000256" key="5">
    <source>
        <dbReference type="ARBA" id="ARBA00022617"/>
    </source>
</evidence>
<dbReference type="GO" id="GO:0006809">
    <property type="term" value="P:nitric oxide biosynthetic process"/>
    <property type="evidence" value="ECO:0007669"/>
    <property type="project" value="InterPro"/>
</dbReference>
<keyword evidence="5" id="KW-0349">Heme</keyword>
<keyword evidence="11" id="KW-0408">Iron</keyword>
<feature type="non-terminal residue" evidence="13">
    <location>
        <position position="1"/>
    </location>
</feature>
<evidence type="ECO:0000256" key="1">
    <source>
        <dbReference type="ARBA" id="ARBA00001917"/>
    </source>
</evidence>
<dbReference type="RefSeq" id="XP_028147158.1">
    <property type="nucleotide sequence ID" value="XM_028291357.1"/>
</dbReference>
<dbReference type="SUPFAM" id="SSF56512">
    <property type="entry name" value="Nitric oxide (NO) synthase oxygenase domain"/>
    <property type="match status" value="1"/>
</dbReference>
<dbReference type="PANTHER" id="PTHR43410">
    <property type="entry name" value="NITRIC OXIDE SYNTHASE OXYGENASE"/>
    <property type="match status" value="1"/>
</dbReference>